<evidence type="ECO:0000313" key="2">
    <source>
        <dbReference type="Proteomes" id="UP000027644"/>
    </source>
</evidence>
<organism evidence="1 2">
    <name type="scientific">Snodgrassella alvi SCGC AB-598-J21</name>
    <dbReference type="NCBI Taxonomy" id="1385367"/>
    <lineage>
        <taxon>Bacteria</taxon>
        <taxon>Pseudomonadati</taxon>
        <taxon>Pseudomonadota</taxon>
        <taxon>Betaproteobacteria</taxon>
        <taxon>Neisseriales</taxon>
        <taxon>Neisseriaceae</taxon>
        <taxon>Snodgrassella</taxon>
    </lineage>
</organism>
<reference evidence="1 2" key="1">
    <citation type="journal article" date="2014" name="PLoS Genet.">
        <title>Hidden diversity in honey bee gut symbionts detected by single-cell genomics.</title>
        <authorList>
            <person name="Engel P."/>
            <person name="Stepanauskas R."/>
            <person name="Moran N."/>
        </authorList>
    </citation>
    <scope>NUCLEOTIDE SEQUENCE [LARGE SCALE GENOMIC DNA]</scope>
    <source>
        <strain evidence="1 2">SCGC AB-598-J21</strain>
    </source>
</reference>
<sequence length="351" mass="41100">MFESMPKFVLGNISRLIIHSIGNKSTADGVRLCDKLSNYENVEETLNKLITSNFKFDELYQFYFFPDLELNPVYTIIKAMFEHTDIDDFINQSKNMGRYLYDKSNHPQIKPGELGVFYLADCTVDDEVVDCIGIFKSENKQKILKVEDRQNGYDLADIEGLSIQKLDKGCLIFNLHSEQGYLVAVVDNTNKHAEAKYWTEDFLSIRPVNNEYHQTTQIMETAKQFIAQTMDSDDEESKSEKIGLLNRSVDYFKNNEQFDLQEFEQRVFANDDLIQQYQDFSQNYAQENQLEPVKSFAISPKAVKKQEKYFKSVVKLDKNFHIYIHGGKDMIEKGRDEDGRKFYKIYYQQEK</sequence>
<accession>A0A074V7A4</accession>
<dbReference type="Proteomes" id="UP000027644">
    <property type="component" value="Unassembled WGS sequence"/>
</dbReference>
<comment type="caution">
    <text evidence="1">The sequence shown here is derived from an EMBL/GenBank/DDBJ whole genome shotgun (WGS) entry which is preliminary data.</text>
</comment>
<dbReference type="Pfam" id="PF04245">
    <property type="entry name" value="NA37"/>
    <property type="match status" value="1"/>
</dbReference>
<proteinExistence type="predicted"/>
<dbReference type="AlphaFoldDB" id="A0A074V7A4"/>
<protein>
    <submittedName>
        <fullName evidence="1">37-kD nucleoid-associated bacterial protein</fullName>
    </submittedName>
</protein>
<dbReference type="EMBL" id="AVQL01000437">
    <property type="protein sequence ID" value="KEQ01066.1"/>
    <property type="molecule type" value="Genomic_DNA"/>
</dbReference>
<evidence type="ECO:0000313" key="1">
    <source>
        <dbReference type="EMBL" id="KEQ01066.1"/>
    </source>
</evidence>
<dbReference type="GO" id="GO:0009295">
    <property type="term" value="C:nucleoid"/>
    <property type="evidence" value="ECO:0007669"/>
    <property type="project" value="InterPro"/>
</dbReference>
<name>A0A074V7A4_9NEIS</name>
<dbReference type="InterPro" id="IPR007358">
    <property type="entry name" value="Nucleoid_associated_NdpA"/>
</dbReference>
<gene>
    <name evidence="1" type="ORF">SASC598J21_011400</name>
</gene>